<dbReference type="EMBL" id="NDHY01000001">
    <property type="protein sequence ID" value="RII01006.1"/>
    <property type="molecule type" value="Genomic_DNA"/>
</dbReference>
<dbReference type="SMART" id="SM00893">
    <property type="entry name" value="ETF"/>
    <property type="match status" value="1"/>
</dbReference>
<name>A0A399FZV9_UNCN2</name>
<evidence type="ECO:0000259" key="6">
    <source>
        <dbReference type="SMART" id="SM00893"/>
    </source>
</evidence>
<dbReference type="InterPro" id="IPR012255">
    <property type="entry name" value="ETF_b"/>
</dbReference>
<dbReference type="GO" id="GO:0009055">
    <property type="term" value="F:electron transfer activity"/>
    <property type="evidence" value="ECO:0007669"/>
    <property type="project" value="InterPro"/>
</dbReference>
<dbReference type="SUPFAM" id="SSF52402">
    <property type="entry name" value="Adenine nucleotide alpha hydrolases-like"/>
    <property type="match status" value="1"/>
</dbReference>
<keyword evidence="3" id="KW-0813">Transport</keyword>
<dbReference type="AlphaFoldDB" id="A0A399FZV9"/>
<dbReference type="PANTHER" id="PTHR21294">
    <property type="entry name" value="ELECTRON TRANSFER FLAVOPROTEIN BETA-SUBUNIT"/>
    <property type="match status" value="1"/>
</dbReference>
<keyword evidence="4" id="KW-0249">Electron transport</keyword>
<protein>
    <recommendedName>
        <fullName evidence="2">Electron transfer flavoprotein subunit beta</fullName>
    </recommendedName>
    <alternativeName>
        <fullName evidence="5">Electron transfer flavoprotein small subunit</fullName>
    </alternativeName>
</protein>
<evidence type="ECO:0000313" key="7">
    <source>
        <dbReference type="EMBL" id="RII01006.1"/>
    </source>
</evidence>
<reference evidence="7 8" key="1">
    <citation type="submission" date="2018-08" db="EMBL/GenBank/DDBJ databases">
        <title>Draft genome of candidate division NPL-UPA2 bacterium Unc8 that adapted to ultra-basic serpentinizing groundwater.</title>
        <authorList>
            <person name="Ishii S."/>
            <person name="Suzuki S."/>
            <person name="Nealson K.H."/>
        </authorList>
    </citation>
    <scope>NUCLEOTIDE SEQUENCE [LARGE SCALE GENOMIC DNA]</scope>
    <source>
        <strain evidence="7">Unc8</strain>
    </source>
</reference>
<dbReference type="PIRSF" id="PIRSF000090">
    <property type="entry name" value="Beta-ETF"/>
    <property type="match status" value="1"/>
</dbReference>
<dbReference type="PROSITE" id="PS01065">
    <property type="entry name" value="ETF_BETA"/>
    <property type="match status" value="1"/>
</dbReference>
<dbReference type="PANTHER" id="PTHR21294:SF8">
    <property type="entry name" value="ELECTRON TRANSFER FLAVOPROTEIN SUBUNIT BETA"/>
    <property type="match status" value="1"/>
</dbReference>
<dbReference type="InterPro" id="IPR000049">
    <property type="entry name" value="ET-Flavoprotein_bsu_CS"/>
</dbReference>
<evidence type="ECO:0000256" key="4">
    <source>
        <dbReference type="ARBA" id="ARBA00022982"/>
    </source>
</evidence>
<evidence type="ECO:0000313" key="8">
    <source>
        <dbReference type="Proteomes" id="UP000266287"/>
    </source>
</evidence>
<dbReference type="CDD" id="cd01714">
    <property type="entry name" value="ETF_beta"/>
    <property type="match status" value="1"/>
</dbReference>
<gene>
    <name evidence="7" type="ORF">B9J77_00250</name>
</gene>
<evidence type="ECO:0000256" key="5">
    <source>
        <dbReference type="ARBA" id="ARBA00042002"/>
    </source>
</evidence>
<sequence>MDMIVCVKRVPETTEAELTIAEGGRSIKEERLVFDINEWDNYAVEEAILLKEKFGGSVIIIMVGSEAANETLRHCLAKGADSAVRLSDEAFNGSDGYAIARILREVIKDMKFDLLLTGVQSSDNGYGQIGVMLASMLKVPHATLVTSIEIKDKVAKVTRELEGGEGEALEIKLPAVLSIQTGINEPRYASIRGIRDAMKKEIKVLGLSDTGLSARDVGEAGSKTRIEELFIPEVGEVAEMLTGTVEEASGKLAEILKSKGLLG</sequence>
<comment type="caution">
    <text evidence="7">The sequence shown here is derived from an EMBL/GenBank/DDBJ whole genome shotgun (WGS) entry which is preliminary data.</text>
</comment>
<accession>A0A399FZV9</accession>
<dbReference type="Gene3D" id="3.40.50.620">
    <property type="entry name" value="HUPs"/>
    <property type="match status" value="1"/>
</dbReference>
<proteinExistence type="inferred from homology"/>
<comment type="similarity">
    <text evidence="1">Belongs to the ETF beta-subunit/FixA family.</text>
</comment>
<dbReference type="Pfam" id="PF01012">
    <property type="entry name" value="ETF"/>
    <property type="match status" value="1"/>
</dbReference>
<dbReference type="InterPro" id="IPR014730">
    <property type="entry name" value="ETF_a/b_N"/>
</dbReference>
<dbReference type="Proteomes" id="UP000266287">
    <property type="component" value="Unassembled WGS sequence"/>
</dbReference>
<dbReference type="InterPro" id="IPR014729">
    <property type="entry name" value="Rossmann-like_a/b/a_fold"/>
</dbReference>
<feature type="domain" description="Electron transfer flavoprotein alpha/beta-subunit N-terminal" evidence="6">
    <location>
        <begin position="24"/>
        <end position="214"/>
    </location>
</feature>
<evidence type="ECO:0000256" key="2">
    <source>
        <dbReference type="ARBA" id="ARBA00016797"/>
    </source>
</evidence>
<evidence type="ECO:0000256" key="1">
    <source>
        <dbReference type="ARBA" id="ARBA00007557"/>
    </source>
</evidence>
<organism evidence="7 8">
    <name type="scientific">candidate division NPL-UPA2 bacterium Unc8</name>
    <dbReference type="NCBI Taxonomy" id="1980939"/>
    <lineage>
        <taxon>Bacteria</taxon>
    </lineage>
</organism>
<dbReference type="InterPro" id="IPR033948">
    <property type="entry name" value="ETF_beta_N"/>
</dbReference>
<evidence type="ECO:0000256" key="3">
    <source>
        <dbReference type="ARBA" id="ARBA00022448"/>
    </source>
</evidence>